<feature type="compositionally biased region" description="Basic and acidic residues" evidence="1">
    <location>
        <begin position="782"/>
        <end position="797"/>
    </location>
</feature>
<feature type="domain" description="FANCI helical" evidence="6">
    <location>
        <begin position="287"/>
        <end position="367"/>
    </location>
</feature>
<feature type="region of interest" description="Disordered" evidence="1">
    <location>
        <begin position="782"/>
        <end position="801"/>
    </location>
</feature>
<feature type="domain" description="FANCI helical" evidence="7">
    <location>
        <begin position="544"/>
        <end position="773"/>
    </location>
</feature>
<proteinExistence type="predicted"/>
<gene>
    <name evidence="8" type="ORF">g.24559</name>
</gene>
<dbReference type="Pfam" id="PF14678">
    <property type="entry name" value="FANCI_S4"/>
    <property type="match status" value="1"/>
</dbReference>
<dbReference type="InterPro" id="IPR029314">
    <property type="entry name" value="FANCI_S4"/>
</dbReference>
<dbReference type="InterPro" id="IPR026171">
    <property type="entry name" value="FANCI"/>
</dbReference>
<accession>A0A1B6DL71</accession>
<evidence type="ECO:0000259" key="4">
    <source>
        <dbReference type="Pfam" id="PF14677"/>
    </source>
</evidence>
<feature type="domain" description="FANCI solenoid 3" evidence="4">
    <location>
        <begin position="811"/>
        <end position="1025"/>
    </location>
</feature>
<dbReference type="GO" id="GO:0070182">
    <property type="term" value="F:DNA polymerase binding"/>
    <property type="evidence" value="ECO:0007669"/>
    <property type="project" value="TreeGrafter"/>
</dbReference>
<dbReference type="Pfam" id="PF14680">
    <property type="entry name" value="FANCI_HD2"/>
    <property type="match status" value="1"/>
</dbReference>
<dbReference type="Pfam" id="PF14677">
    <property type="entry name" value="FANCI_S3"/>
    <property type="match status" value="1"/>
</dbReference>
<name>A0A1B6DL71_9HEMI</name>
<feature type="compositionally biased region" description="Basic residues" evidence="1">
    <location>
        <begin position="1336"/>
        <end position="1345"/>
    </location>
</feature>
<dbReference type="InterPro" id="IPR029315">
    <property type="entry name" value="FANCI_S2"/>
</dbReference>
<evidence type="ECO:0000313" key="8">
    <source>
        <dbReference type="EMBL" id="JAS26433.1"/>
    </source>
</evidence>
<evidence type="ECO:0000259" key="2">
    <source>
        <dbReference type="Pfam" id="PF14675"/>
    </source>
</evidence>
<dbReference type="Pfam" id="PF14676">
    <property type="entry name" value="FANCI_S2"/>
    <property type="match status" value="1"/>
</dbReference>
<feature type="domain" description="FANCI solenoid 1" evidence="2">
    <location>
        <begin position="58"/>
        <end position="281"/>
    </location>
</feature>
<evidence type="ECO:0000259" key="3">
    <source>
        <dbReference type="Pfam" id="PF14676"/>
    </source>
</evidence>
<evidence type="ECO:0000259" key="7">
    <source>
        <dbReference type="Pfam" id="PF14680"/>
    </source>
</evidence>
<feature type="compositionally biased region" description="Polar residues" evidence="1">
    <location>
        <begin position="1313"/>
        <end position="1335"/>
    </location>
</feature>
<sequence>MWAKKKLKSFDSNDLELFVDEINTKQMLNLILEHISEADAPQTLNYLLMGLSSNASLHKKRLKLCQGVLKEMQSKEITSRNIVALSSRIAMEVDKFSTSHLVSIIEQCVDIIRTSNNSVNSSWKELLPKALAVVIEKKEIDFAGAEMSGIEFRHRILQSLCGMQWDQNVITQLASMFIEMQLTAEEHLQVVNKLCSYLDKLPPQEIPPLVHQLLELCKDQQSVTVFLALQRYFSSNVYNLEANKKSEKPTHGNTGSIEAVVPKEYLECENMVLYHIEESVKLSRGCVSEILKLAKISANCPEIILDPFLLVIYFTISSISVYETQVIEVLKSAIWRSVVEEEYKQNSAWLNQMISTKCSIEDKFAQLIVSKVCERDKVIKGLVSLSLALLGTTAAKGKEHMAESLWKIGRHALILLVKRQCQVAKTVLQSLIDRIITGQNVVQYTDCLNRICNSASLIVLENLSIMTRLLDFLSQLTRPIAKRVITAALAIVRISNKLRDNLILVLRKALFSREIETRKISVIGFLQLLKCLKIKGFAALSQSQNSYSGPSIFTQICLDIHTQQPAVCNSSSNEAICLEVLGVLRRCFMQQASVKVCLYGGLYDALCKNPELCPSVLDILLDHFNQFYEADVSTLPPLLITEIIKINGFDVVLQEPIGKLLYVIQLIVVKTSDEMCETETPRSLEKFIEILKSLVSRLIRCDIGHFDLDESTNLFDIVPESLQKKEMIYQILGVFEAMMAYIVNSWSLSSTIEHGQQLLSLYKGYSSFVDYVKNYKPGKKDLDGVQKRKGKSNDEKSLKKKSQHFKLPETILDFGSIHRILILLLSEDVPWATEESRADVKGRRVLHRYALQTAFEIVQRSKTQMAEWKSSIVLKPCLQLASLLYNQCLLKFNNISTFDLTVAVLSVECFTEILVLFVSHFKNNLSEIISELFSLPINTELGELLNPLMNIYMKLLTDVVEMEDEEDESSTKKLLHSLISGFSLFANQLPNNSSQIQKTLDWQSNFAQNKILPHVQHTKNFVSVLFSLISRCKPESSLYDSLAVQLCHIFGTVNDIKVEECPNIFKIFDESNKNSILPLLCLTLSNYLDKIDWLIIRLKAENAVFIHSKATSCSPQIYRTTCRWREKELVQHLSYCVNTAQSICCIAVSPGPCTEAVFKFLSHIFSTLTNLTKYFSSISSSQELIYQESRFGKVVKLAGTHLSDQISELILFVEDATMEFKDKKGPIFLSHAKKQTTYIPKLVADLEIFSKSITLLSNKCKDKSLSTNVKLTTMRDFRLHAKTLELIMNKNNQSESDEEENIQVSQKSLLCEQDQTSQKTQLTQKRLNEENSSQQAKKRRTITEN</sequence>
<reference evidence="8" key="1">
    <citation type="submission" date="2015-12" db="EMBL/GenBank/DDBJ databases">
        <title>De novo transcriptome assembly of four potential Pierce s Disease insect vectors from Arizona vineyards.</title>
        <authorList>
            <person name="Tassone E.E."/>
        </authorList>
    </citation>
    <scope>NUCLEOTIDE SEQUENCE</scope>
</reference>
<feature type="region of interest" description="Disordered" evidence="1">
    <location>
        <begin position="1313"/>
        <end position="1345"/>
    </location>
</feature>
<dbReference type="PANTHER" id="PTHR21818">
    <property type="entry name" value="BC025462 PROTEIN"/>
    <property type="match status" value="1"/>
</dbReference>
<protein>
    <recommendedName>
        <fullName evidence="9">Fanconi anemia group I protein</fullName>
    </recommendedName>
</protein>
<evidence type="ECO:0008006" key="9">
    <source>
        <dbReference type="Google" id="ProtNLM"/>
    </source>
</evidence>
<dbReference type="EMBL" id="GEDC01010865">
    <property type="protein sequence ID" value="JAS26433.1"/>
    <property type="molecule type" value="Transcribed_RNA"/>
</dbReference>
<feature type="domain" description="FANCI solenoid 4" evidence="5">
    <location>
        <begin position="1040"/>
        <end position="1285"/>
    </location>
</feature>
<dbReference type="Pfam" id="PF14675">
    <property type="entry name" value="FANCI_S1"/>
    <property type="match status" value="1"/>
</dbReference>
<dbReference type="InterPro" id="IPR029312">
    <property type="entry name" value="FANCI_HD2"/>
</dbReference>
<evidence type="ECO:0000256" key="1">
    <source>
        <dbReference type="SAM" id="MobiDB-lite"/>
    </source>
</evidence>
<evidence type="ECO:0000259" key="6">
    <source>
        <dbReference type="Pfam" id="PF14679"/>
    </source>
</evidence>
<dbReference type="InterPro" id="IPR029310">
    <property type="entry name" value="FANCI_HD1"/>
</dbReference>
<dbReference type="GO" id="GO:0006281">
    <property type="term" value="P:DNA repair"/>
    <property type="evidence" value="ECO:0007669"/>
    <property type="project" value="InterPro"/>
</dbReference>
<dbReference type="InterPro" id="IPR029308">
    <property type="entry name" value="FANCI_S1"/>
</dbReference>
<dbReference type="InterPro" id="IPR029313">
    <property type="entry name" value="FANCI_S3"/>
</dbReference>
<evidence type="ECO:0000259" key="5">
    <source>
        <dbReference type="Pfam" id="PF14678"/>
    </source>
</evidence>
<dbReference type="Pfam" id="PF14679">
    <property type="entry name" value="FANCI_HD1"/>
    <property type="match status" value="1"/>
</dbReference>
<feature type="domain" description="FANCI solenoid 2" evidence="3">
    <location>
        <begin position="378"/>
        <end position="526"/>
    </location>
</feature>
<organism evidence="8">
    <name type="scientific">Clastoptera arizonana</name>
    <name type="common">Arizona spittle bug</name>
    <dbReference type="NCBI Taxonomy" id="38151"/>
    <lineage>
        <taxon>Eukaryota</taxon>
        <taxon>Metazoa</taxon>
        <taxon>Ecdysozoa</taxon>
        <taxon>Arthropoda</taxon>
        <taxon>Hexapoda</taxon>
        <taxon>Insecta</taxon>
        <taxon>Pterygota</taxon>
        <taxon>Neoptera</taxon>
        <taxon>Paraneoptera</taxon>
        <taxon>Hemiptera</taxon>
        <taxon>Auchenorrhyncha</taxon>
        <taxon>Cercopoidea</taxon>
        <taxon>Clastopteridae</taxon>
        <taxon>Clastoptera</taxon>
    </lineage>
</organism>
<dbReference type="PANTHER" id="PTHR21818:SF0">
    <property type="entry name" value="FANCONI ANEMIA GROUP I PROTEIN"/>
    <property type="match status" value="1"/>
</dbReference>